<protein>
    <submittedName>
        <fullName evidence="2">Uncharacterized protein</fullName>
    </submittedName>
</protein>
<dbReference type="AlphaFoldDB" id="A0A544VZW6"/>
<proteinExistence type="predicted"/>
<evidence type="ECO:0000313" key="3">
    <source>
        <dbReference type="Proteomes" id="UP000315759"/>
    </source>
</evidence>
<dbReference type="EMBL" id="VIFX01000020">
    <property type="protein sequence ID" value="TQR85536.1"/>
    <property type="molecule type" value="Genomic_DNA"/>
</dbReference>
<gene>
    <name evidence="2" type="ORF">D8S82_16800</name>
</gene>
<organism evidence="2 3">
    <name type="scientific">Mycolicibacterium hodleri</name>
    <dbReference type="NCBI Taxonomy" id="49897"/>
    <lineage>
        <taxon>Bacteria</taxon>
        <taxon>Bacillati</taxon>
        <taxon>Actinomycetota</taxon>
        <taxon>Actinomycetes</taxon>
        <taxon>Mycobacteriales</taxon>
        <taxon>Mycobacteriaceae</taxon>
        <taxon>Mycolicibacterium</taxon>
    </lineage>
</organism>
<feature type="chain" id="PRO_5038841367" evidence="1">
    <location>
        <begin position="19"/>
        <end position="75"/>
    </location>
</feature>
<keyword evidence="3" id="KW-1185">Reference proteome</keyword>
<dbReference type="Proteomes" id="UP000315759">
    <property type="component" value="Unassembled WGS sequence"/>
</dbReference>
<feature type="signal peptide" evidence="1">
    <location>
        <begin position="1"/>
        <end position="18"/>
    </location>
</feature>
<evidence type="ECO:0000313" key="2">
    <source>
        <dbReference type="EMBL" id="TQR85536.1"/>
    </source>
</evidence>
<reference evidence="2 3" key="1">
    <citation type="submission" date="2018-10" db="EMBL/GenBank/DDBJ databases">
        <title>Draft genome of Mycobacterium hodleri strain B.</title>
        <authorList>
            <person name="Amande T.J."/>
            <person name="Mcgenity T.J."/>
        </authorList>
    </citation>
    <scope>NUCLEOTIDE SEQUENCE [LARGE SCALE GENOMIC DNA]</scope>
    <source>
        <strain evidence="2 3">B</strain>
    </source>
</reference>
<accession>A0A544VZW6</accession>
<keyword evidence="1" id="KW-0732">Signal</keyword>
<comment type="caution">
    <text evidence="2">The sequence shown here is derived from an EMBL/GenBank/DDBJ whole genome shotgun (WGS) entry which is preliminary data.</text>
</comment>
<evidence type="ECO:0000256" key="1">
    <source>
        <dbReference type="SAM" id="SignalP"/>
    </source>
</evidence>
<name>A0A544VZW6_9MYCO</name>
<sequence length="75" mass="7729">MKNTKKIGLATLVASAFAAGILGVAAPMQATASAETLPVLEMPGYSAGVDHDRRVKSVLPAVNIAHADNTVQQSR</sequence>